<keyword evidence="2" id="KW-0813">Transport</keyword>
<comment type="caution">
    <text evidence="9">The sequence shown here is derived from an EMBL/GenBank/DDBJ whole genome shotgun (WGS) entry which is preliminary data.</text>
</comment>
<dbReference type="GO" id="GO:0016301">
    <property type="term" value="F:kinase activity"/>
    <property type="evidence" value="ECO:0007669"/>
    <property type="project" value="UniProtKB-KW"/>
</dbReference>
<name>A0AB35U9U2_9FIRM</name>
<dbReference type="GO" id="GO:0005737">
    <property type="term" value="C:cytoplasm"/>
    <property type="evidence" value="ECO:0007669"/>
    <property type="project" value="UniProtKB-SubCell"/>
</dbReference>
<keyword evidence="10" id="KW-1185">Reference proteome</keyword>
<evidence type="ECO:0000313" key="9">
    <source>
        <dbReference type="EMBL" id="MDX8420584.1"/>
    </source>
</evidence>
<feature type="domain" description="PTS EIIB type-4" evidence="8">
    <location>
        <begin position="1"/>
        <end position="165"/>
    </location>
</feature>
<dbReference type="AlphaFoldDB" id="A0AB35U9U2"/>
<gene>
    <name evidence="9" type="ORF">MOZ60_10855</name>
</gene>
<evidence type="ECO:0000256" key="3">
    <source>
        <dbReference type="ARBA" id="ARBA00022490"/>
    </source>
</evidence>
<dbReference type="PROSITE" id="PS51101">
    <property type="entry name" value="PTS_EIIB_TYPE_4"/>
    <property type="match status" value="1"/>
</dbReference>
<evidence type="ECO:0000256" key="4">
    <source>
        <dbReference type="ARBA" id="ARBA00022597"/>
    </source>
</evidence>
<comment type="subcellular location">
    <subcellularLocation>
        <location evidence="1">Cytoplasm</location>
    </subcellularLocation>
</comment>
<dbReference type="Pfam" id="PF03830">
    <property type="entry name" value="PTSIIB_sorb"/>
    <property type="match status" value="1"/>
</dbReference>
<evidence type="ECO:0000256" key="1">
    <source>
        <dbReference type="ARBA" id="ARBA00004496"/>
    </source>
</evidence>
<reference evidence="9 10" key="1">
    <citation type="submission" date="2022-03" db="EMBL/GenBank/DDBJ databases">
        <title>Novel taxa within the pig intestine.</title>
        <authorList>
            <person name="Wylensek D."/>
            <person name="Bishof K."/>
            <person name="Afrizal A."/>
            <person name="Clavel T."/>
        </authorList>
    </citation>
    <scope>NUCLEOTIDE SEQUENCE [LARGE SCALE GENOMIC DNA]</scope>
    <source>
        <strain evidence="9 10">CLA-KB-P133</strain>
    </source>
</reference>
<keyword evidence="3" id="KW-0963">Cytoplasm</keyword>
<protein>
    <submittedName>
        <fullName evidence="9">PTS sugar transporter subunit IIB</fullName>
    </submittedName>
</protein>
<keyword evidence="5" id="KW-0808">Transferase</keyword>
<dbReference type="Gene3D" id="3.40.35.10">
    <property type="entry name" value="Phosphotransferase system, sorbose subfamily IIB component"/>
    <property type="match status" value="1"/>
</dbReference>
<keyword evidence="6" id="KW-0598">Phosphotransferase system</keyword>
<evidence type="ECO:0000256" key="5">
    <source>
        <dbReference type="ARBA" id="ARBA00022679"/>
    </source>
</evidence>
<evidence type="ECO:0000313" key="10">
    <source>
        <dbReference type="Proteomes" id="UP001286174"/>
    </source>
</evidence>
<sequence length="165" mass="18692">MITLVRLDERLIHGQIAIKWSRNTGVDRIMVANDAAGTNETIKKSLLMAAPSTCKTAIKTVDETLRMLQNPKAANHKILLLVSNPEDLIKVLENAKDIEAVNIGNYGRIAPKHDGKERQTYRENLYLYPEEADLLKKVKELGYDAFYQTTPEEAKESLEKILEKK</sequence>
<accession>A0AB35U9U2</accession>
<proteinExistence type="predicted"/>
<evidence type="ECO:0000256" key="7">
    <source>
        <dbReference type="ARBA" id="ARBA00022777"/>
    </source>
</evidence>
<dbReference type="GO" id="GO:0008982">
    <property type="term" value="F:protein-N(PI)-phosphohistidine-sugar phosphotransferase activity"/>
    <property type="evidence" value="ECO:0007669"/>
    <property type="project" value="InterPro"/>
</dbReference>
<keyword evidence="4 9" id="KW-0762">Sugar transport</keyword>
<dbReference type="RefSeq" id="WP_320098800.1">
    <property type="nucleotide sequence ID" value="NZ_JALBUR010000050.1"/>
</dbReference>
<dbReference type="InterPro" id="IPR036667">
    <property type="entry name" value="PTS_IIB_sorbose-sp_sf"/>
</dbReference>
<evidence type="ECO:0000256" key="2">
    <source>
        <dbReference type="ARBA" id="ARBA00022448"/>
    </source>
</evidence>
<organism evidence="9 10">
    <name type="scientific">Grylomicrobium aquisgranensis</name>
    <dbReference type="NCBI Taxonomy" id="2926318"/>
    <lineage>
        <taxon>Bacteria</taxon>
        <taxon>Bacillati</taxon>
        <taxon>Bacillota</taxon>
        <taxon>Erysipelotrichia</taxon>
        <taxon>Erysipelotrichales</taxon>
        <taxon>Erysipelotrichaceae</taxon>
        <taxon>Grylomicrobium</taxon>
    </lineage>
</organism>
<evidence type="ECO:0000259" key="8">
    <source>
        <dbReference type="PROSITE" id="PS51101"/>
    </source>
</evidence>
<dbReference type="Proteomes" id="UP001286174">
    <property type="component" value="Unassembled WGS sequence"/>
</dbReference>
<dbReference type="SUPFAM" id="SSF52728">
    <property type="entry name" value="PTS IIb component"/>
    <property type="match status" value="1"/>
</dbReference>
<dbReference type="GO" id="GO:0009401">
    <property type="term" value="P:phosphoenolpyruvate-dependent sugar phosphotransferase system"/>
    <property type="evidence" value="ECO:0007669"/>
    <property type="project" value="UniProtKB-KW"/>
</dbReference>
<evidence type="ECO:0000256" key="6">
    <source>
        <dbReference type="ARBA" id="ARBA00022683"/>
    </source>
</evidence>
<dbReference type="InterPro" id="IPR004720">
    <property type="entry name" value="PTS_IIB_sorbose-sp"/>
</dbReference>
<keyword evidence="7" id="KW-0418">Kinase</keyword>
<dbReference type="EMBL" id="JALBUR010000050">
    <property type="protein sequence ID" value="MDX8420584.1"/>
    <property type="molecule type" value="Genomic_DNA"/>
</dbReference>